<gene>
    <name evidence="2" type="ORF">CYL18_03745</name>
</gene>
<comment type="caution">
    <text evidence="2">The sequence shown here is derived from an EMBL/GenBank/DDBJ whole genome shotgun (WGS) entry which is preliminary data.</text>
</comment>
<keyword evidence="1" id="KW-1133">Transmembrane helix</keyword>
<name>A0A2S7N5G4_9BACI</name>
<dbReference type="AlphaFoldDB" id="A0A2S7N5G4"/>
<dbReference type="EMBL" id="PKOZ01000001">
    <property type="protein sequence ID" value="PQD97268.1"/>
    <property type="molecule type" value="Genomic_DNA"/>
</dbReference>
<evidence type="ECO:0000256" key="1">
    <source>
        <dbReference type="SAM" id="Phobius"/>
    </source>
</evidence>
<protein>
    <submittedName>
        <fullName evidence="2">Sporulation protein</fullName>
    </submittedName>
</protein>
<sequence>MDFFSLCMLGLAAFRLTRLIVFDTITERLRMIFLEEVTENELEGETVYFVPRGKGVRKFIGELISCYWCTGIWVSGFLVAFYAIFPVIAIWFLAILSVAAVASVIETILQKLYWE</sequence>
<keyword evidence="1" id="KW-0472">Membrane</keyword>
<accession>A0A2S7N5G4</accession>
<keyword evidence="1" id="KW-0812">Transmembrane</keyword>
<feature type="transmembrane region" description="Helical" evidence="1">
    <location>
        <begin position="80"/>
        <end position="105"/>
    </location>
</feature>
<dbReference type="Pfam" id="PF07098">
    <property type="entry name" value="DUF1360"/>
    <property type="match status" value="1"/>
</dbReference>
<organism evidence="2 3">
    <name type="scientific">Pradoshia eiseniae</name>
    <dbReference type="NCBI Taxonomy" id="2064768"/>
    <lineage>
        <taxon>Bacteria</taxon>
        <taxon>Bacillati</taxon>
        <taxon>Bacillota</taxon>
        <taxon>Bacilli</taxon>
        <taxon>Bacillales</taxon>
        <taxon>Bacillaceae</taxon>
        <taxon>Pradoshia</taxon>
    </lineage>
</organism>
<keyword evidence="3" id="KW-1185">Reference proteome</keyword>
<reference evidence="2 3" key="1">
    <citation type="submission" date="2017-12" db="EMBL/GenBank/DDBJ databases">
        <title>Taxonomic description and draft genome of Pradoshia cofamensis Gen. nov., sp. nov., a thermotolerant bacillale isolated from anterior gut of earthworm Eisenia fetida.</title>
        <authorList>
            <person name="Saha T."/>
            <person name="Chakraborty R."/>
        </authorList>
    </citation>
    <scope>NUCLEOTIDE SEQUENCE [LARGE SCALE GENOMIC DNA]</scope>
    <source>
        <strain evidence="2 3">EAG3</strain>
    </source>
</reference>
<dbReference type="RefSeq" id="WP_104848358.1">
    <property type="nucleotide sequence ID" value="NZ_PKOZ01000001.1"/>
</dbReference>
<proteinExistence type="predicted"/>
<dbReference type="InterPro" id="IPR010773">
    <property type="entry name" value="Mycophage_PG1_Gp7"/>
</dbReference>
<dbReference type="OrthoDB" id="4722315at2"/>
<dbReference type="Proteomes" id="UP000239663">
    <property type="component" value="Unassembled WGS sequence"/>
</dbReference>
<evidence type="ECO:0000313" key="2">
    <source>
        <dbReference type="EMBL" id="PQD97268.1"/>
    </source>
</evidence>
<evidence type="ECO:0000313" key="3">
    <source>
        <dbReference type="Proteomes" id="UP000239663"/>
    </source>
</evidence>